<evidence type="ECO:0000256" key="1">
    <source>
        <dbReference type="SAM" id="MobiDB-lite"/>
    </source>
</evidence>
<dbReference type="Proteomes" id="UP000078272">
    <property type="component" value="Unassembled WGS sequence"/>
</dbReference>
<name>A0A175RBU6_9HYPH</name>
<evidence type="ECO:0008006" key="4">
    <source>
        <dbReference type="Google" id="ProtNLM"/>
    </source>
</evidence>
<sequence>MRLQRHEFDAPEFIREQRAMTVALNESPDISNASALNKSPDISGALTLPIEDIASAMGLTARALMRKHKRLSKDHGFPPPLPGGVWRWSRAAFEAWVRANGVPAQEDEDRAAHSAANDRSSRLVSEQNKSLRARYGAA</sequence>
<comment type="caution">
    <text evidence="2">The sequence shown here is derived from an EMBL/GenBank/DDBJ whole genome shotgun (WGS) entry which is preliminary data.</text>
</comment>
<dbReference type="AlphaFoldDB" id="A0A175RBU6"/>
<organism evidence="2 3">
    <name type="scientific">Aureimonas ureilytica</name>
    <dbReference type="NCBI Taxonomy" id="401562"/>
    <lineage>
        <taxon>Bacteria</taxon>
        <taxon>Pseudomonadati</taxon>
        <taxon>Pseudomonadota</taxon>
        <taxon>Alphaproteobacteria</taxon>
        <taxon>Hyphomicrobiales</taxon>
        <taxon>Aurantimonadaceae</taxon>
        <taxon>Aureimonas</taxon>
    </lineage>
</organism>
<accession>A0A175RBU6</accession>
<proteinExistence type="predicted"/>
<protein>
    <recommendedName>
        <fullName evidence="4">Helix-turn-helix domain-containing protein</fullName>
    </recommendedName>
</protein>
<evidence type="ECO:0000313" key="2">
    <source>
        <dbReference type="EMBL" id="KTQ97782.1"/>
    </source>
</evidence>
<dbReference type="PATRIC" id="fig|401562.3.peg.4293"/>
<evidence type="ECO:0000313" key="3">
    <source>
        <dbReference type="Proteomes" id="UP000078272"/>
    </source>
</evidence>
<feature type="region of interest" description="Disordered" evidence="1">
    <location>
        <begin position="104"/>
        <end position="138"/>
    </location>
</feature>
<gene>
    <name evidence="2" type="ORF">NS226_03845</name>
</gene>
<dbReference type="EMBL" id="LDPZ01000006">
    <property type="protein sequence ID" value="KTQ97782.1"/>
    <property type="molecule type" value="Genomic_DNA"/>
</dbReference>
<reference evidence="2 3" key="1">
    <citation type="journal article" date="2016" name="Front. Microbiol.">
        <title>Genomic Resource of Rice Seed Associated Bacteria.</title>
        <authorList>
            <person name="Midha S."/>
            <person name="Bansal K."/>
            <person name="Sharma S."/>
            <person name="Kumar N."/>
            <person name="Patil P.P."/>
            <person name="Chaudhry V."/>
            <person name="Patil P.B."/>
        </authorList>
    </citation>
    <scope>NUCLEOTIDE SEQUENCE [LARGE SCALE GENOMIC DNA]</scope>
    <source>
        <strain evidence="2 3">NS226</strain>
    </source>
</reference>